<dbReference type="Gene3D" id="1.25.40.10">
    <property type="entry name" value="Tetratricopeptide repeat domain"/>
    <property type="match status" value="2"/>
</dbReference>
<proteinExistence type="predicted"/>
<comment type="caution">
    <text evidence="2">The sequence shown here is derived from an EMBL/GenBank/DDBJ whole genome shotgun (WGS) entry which is preliminary data.</text>
</comment>
<sequence length="452" mass="52857">MKLKLDTGREMLSNISDQEKEHVAYLFSQNLADVIEILVTGDPTQYSKYEQLEKERLNKIREKPDSDPFKLFGLAEIKLQWAFVKMRFGDELNAGWNILSVNKLIEENRSRFPDFLLNNKTYGTVQIIVGSIPSKYRWILGLFGLKGSVPEGLTTLSKLQEHQNIFQLEASLIANMVAVHLLQEDESKNFEKIFRDHPDNLLVKYFYSAILMKHAQSEKALTSLRQAETLQKGYLDFYFLDYLRAEIHLQSGNYDQALLHYNQFIERYQGNNYIKAAYFKIFLCHWLNHEDQLALDKFDLAKEKGEIISDADKYANKLLKRNEYPNRLLMKLRLATDGGYFAKAIQLMHEGEAGKFNNPKDQVEFIYRKARLFHKQNQQDVAIELYKKTIQDSENSPWYFAPNACLQLGHIYKSKDHRGLAIFYFQKALDYNDHEYKSSIDHKAKSALEELK</sequence>
<keyword evidence="1" id="KW-0802">TPR repeat</keyword>
<dbReference type="InterPro" id="IPR011990">
    <property type="entry name" value="TPR-like_helical_dom_sf"/>
</dbReference>
<dbReference type="SMART" id="SM00028">
    <property type="entry name" value="TPR"/>
    <property type="match status" value="3"/>
</dbReference>
<dbReference type="PROSITE" id="PS50005">
    <property type="entry name" value="TPR"/>
    <property type="match status" value="1"/>
</dbReference>
<protein>
    <recommendedName>
        <fullName evidence="4">Tetratricopeptide repeat protein</fullName>
    </recommendedName>
</protein>
<evidence type="ECO:0000256" key="1">
    <source>
        <dbReference type="PROSITE-ProRule" id="PRU00339"/>
    </source>
</evidence>
<evidence type="ECO:0008006" key="4">
    <source>
        <dbReference type="Google" id="ProtNLM"/>
    </source>
</evidence>
<evidence type="ECO:0000313" key="2">
    <source>
        <dbReference type="EMBL" id="MDN5200401.1"/>
    </source>
</evidence>
<evidence type="ECO:0000313" key="3">
    <source>
        <dbReference type="Proteomes" id="UP001172082"/>
    </source>
</evidence>
<dbReference type="SUPFAM" id="SSF48452">
    <property type="entry name" value="TPR-like"/>
    <property type="match status" value="1"/>
</dbReference>
<dbReference type="RefSeq" id="WP_346750426.1">
    <property type="nucleotide sequence ID" value="NZ_JAUJEA010000001.1"/>
</dbReference>
<accession>A0ABT8KI59</accession>
<dbReference type="InterPro" id="IPR019734">
    <property type="entry name" value="TPR_rpt"/>
</dbReference>
<dbReference type="Pfam" id="PF13181">
    <property type="entry name" value="TPR_8"/>
    <property type="match status" value="1"/>
</dbReference>
<dbReference type="Proteomes" id="UP001172082">
    <property type="component" value="Unassembled WGS sequence"/>
</dbReference>
<keyword evidence="3" id="KW-1185">Reference proteome</keyword>
<feature type="repeat" description="TPR" evidence="1">
    <location>
        <begin position="402"/>
        <end position="435"/>
    </location>
</feature>
<name>A0ABT8KI59_9BACT</name>
<reference evidence="2" key="1">
    <citation type="submission" date="2023-06" db="EMBL/GenBank/DDBJ databases">
        <title>Genomic of Parafulvivirga corallium.</title>
        <authorList>
            <person name="Wang G."/>
        </authorList>
    </citation>
    <scope>NUCLEOTIDE SEQUENCE</scope>
    <source>
        <strain evidence="2">BMA10</strain>
    </source>
</reference>
<organism evidence="2 3">
    <name type="scientific">Splendidivirga corallicola</name>
    <dbReference type="NCBI Taxonomy" id="3051826"/>
    <lineage>
        <taxon>Bacteria</taxon>
        <taxon>Pseudomonadati</taxon>
        <taxon>Bacteroidota</taxon>
        <taxon>Cytophagia</taxon>
        <taxon>Cytophagales</taxon>
        <taxon>Splendidivirgaceae</taxon>
        <taxon>Splendidivirga</taxon>
    </lineage>
</organism>
<gene>
    <name evidence="2" type="ORF">QQ008_03490</name>
</gene>
<dbReference type="EMBL" id="JAUJEA010000001">
    <property type="protein sequence ID" value="MDN5200401.1"/>
    <property type="molecule type" value="Genomic_DNA"/>
</dbReference>